<dbReference type="Proteomes" id="UP000683925">
    <property type="component" value="Unassembled WGS sequence"/>
</dbReference>
<gene>
    <name evidence="1" type="ORF">POCTA_138.1.T0140067</name>
</gene>
<dbReference type="OrthoDB" id="306861at2759"/>
<comment type="caution">
    <text evidence="1">The sequence shown here is derived from an EMBL/GenBank/DDBJ whole genome shotgun (WGS) entry which is preliminary data.</text>
</comment>
<dbReference type="OMA" id="CCDIQQF"/>
<evidence type="ECO:0000313" key="1">
    <source>
        <dbReference type="EMBL" id="CAD8142617.1"/>
    </source>
</evidence>
<keyword evidence="2" id="KW-1185">Reference proteome</keyword>
<sequence>MTSLHTSISASKHLNSKKIRNNKMLHKLITKQKSELIQPNHTNLIKQEDQLYKITNLFRVAETDQKNRYKCQALGALLIDKLLKMSSIIERKHDNESFECRLSFFNYNTEVQNEYFLEYDQMMHFYERLPFEMITENNRNSFQNTIEKPYECWNFQFIQGRLVGILKKMNYDFLRLMGINEEILDDYIQKESQIPICCDIQQFIQLRDGIYYNSSLINFQGEIFESQIEIKKFLQTNSCQQISNYYIYFIYNCDRSQLNVNKIEKNYFTYFQQSTLSIASQISIHKSRIKKPCLVKSIRDSQ</sequence>
<organism evidence="1 2">
    <name type="scientific">Paramecium octaurelia</name>
    <dbReference type="NCBI Taxonomy" id="43137"/>
    <lineage>
        <taxon>Eukaryota</taxon>
        <taxon>Sar</taxon>
        <taxon>Alveolata</taxon>
        <taxon>Ciliophora</taxon>
        <taxon>Intramacronucleata</taxon>
        <taxon>Oligohymenophorea</taxon>
        <taxon>Peniculida</taxon>
        <taxon>Parameciidae</taxon>
        <taxon>Paramecium</taxon>
    </lineage>
</organism>
<proteinExistence type="predicted"/>
<accession>A0A8S1STY6</accession>
<dbReference type="AlphaFoldDB" id="A0A8S1STY6"/>
<name>A0A8S1STY6_PAROT</name>
<dbReference type="EMBL" id="CAJJDP010000014">
    <property type="protein sequence ID" value="CAD8142617.1"/>
    <property type="molecule type" value="Genomic_DNA"/>
</dbReference>
<reference evidence="1" key="1">
    <citation type="submission" date="2021-01" db="EMBL/GenBank/DDBJ databases">
        <authorList>
            <consortium name="Genoscope - CEA"/>
            <person name="William W."/>
        </authorList>
    </citation>
    <scope>NUCLEOTIDE SEQUENCE</scope>
</reference>
<evidence type="ECO:0000313" key="2">
    <source>
        <dbReference type="Proteomes" id="UP000683925"/>
    </source>
</evidence>
<protein>
    <submittedName>
        <fullName evidence="1">Uncharacterized protein</fullName>
    </submittedName>
</protein>